<proteinExistence type="inferred from homology"/>
<evidence type="ECO:0000313" key="4">
    <source>
        <dbReference type="WBParaSite" id="ACRNAN_scaffold2234.g11844.t1"/>
    </source>
</evidence>
<comment type="similarity">
    <text evidence="1">Belongs to the BLOC1S1 family.</text>
</comment>
<dbReference type="InterPro" id="IPR009395">
    <property type="entry name" value="BLOC1S1"/>
</dbReference>
<dbReference type="PANTHER" id="PTHR13073">
    <property type="entry name" value="BLOC-1 COMPLEX SUBUNIT 1"/>
    <property type="match status" value="1"/>
</dbReference>
<accession>A0A914DDA8</accession>
<dbReference type="GO" id="GO:0016197">
    <property type="term" value="P:endosomal transport"/>
    <property type="evidence" value="ECO:0007669"/>
    <property type="project" value="TreeGrafter"/>
</dbReference>
<evidence type="ECO:0000256" key="2">
    <source>
        <dbReference type="ARBA" id="ARBA00019577"/>
    </source>
</evidence>
<dbReference type="PANTHER" id="PTHR13073:SF0">
    <property type="entry name" value="BIOGENESIS OF LYSOSOME-RELATED ORGANELLES COMPLEX 1 SUBUNIT 1"/>
    <property type="match status" value="1"/>
</dbReference>
<dbReference type="Pfam" id="PF06320">
    <property type="entry name" value="GCN5L1"/>
    <property type="match status" value="1"/>
</dbReference>
<dbReference type="GO" id="GO:0031083">
    <property type="term" value="C:BLOC-1 complex"/>
    <property type="evidence" value="ECO:0007669"/>
    <property type="project" value="InterPro"/>
</dbReference>
<dbReference type="WBParaSite" id="ACRNAN_scaffold2234.g11844.t1">
    <property type="protein sequence ID" value="ACRNAN_scaffold2234.g11844.t1"/>
    <property type="gene ID" value="ACRNAN_scaffold2234.g11844"/>
</dbReference>
<organism evidence="3 4">
    <name type="scientific">Acrobeloides nanus</name>
    <dbReference type="NCBI Taxonomy" id="290746"/>
    <lineage>
        <taxon>Eukaryota</taxon>
        <taxon>Metazoa</taxon>
        <taxon>Ecdysozoa</taxon>
        <taxon>Nematoda</taxon>
        <taxon>Chromadorea</taxon>
        <taxon>Rhabditida</taxon>
        <taxon>Tylenchina</taxon>
        <taxon>Cephalobomorpha</taxon>
        <taxon>Cephaloboidea</taxon>
        <taxon>Cephalobidae</taxon>
        <taxon>Acrobeloides</taxon>
    </lineage>
</organism>
<dbReference type="AlphaFoldDB" id="A0A914DDA8"/>
<evidence type="ECO:0000256" key="1">
    <source>
        <dbReference type="ARBA" id="ARBA00007133"/>
    </source>
</evidence>
<protein>
    <recommendedName>
        <fullName evidence="2">Biogenesis of lysosome-related organelles complex 1 subunit 1</fullName>
    </recommendedName>
</protein>
<name>A0A914DDA8_9BILA</name>
<evidence type="ECO:0000313" key="3">
    <source>
        <dbReference type="Proteomes" id="UP000887540"/>
    </source>
</evidence>
<dbReference type="Proteomes" id="UP000887540">
    <property type="component" value="Unplaced"/>
</dbReference>
<sequence>MQEKRKNEAIVAAHNLSNAVVEHLNSKVSHAYNNQKRLDVECKKLESNATTLVKQAEQWTTLVDSFNNALKEVGDIENWAKIMETDMTIISGTLQEAYNQQTKNKESRNAPDHT</sequence>
<reference evidence="4" key="1">
    <citation type="submission" date="2022-11" db="UniProtKB">
        <authorList>
            <consortium name="WormBaseParasite"/>
        </authorList>
    </citation>
    <scope>IDENTIFICATION</scope>
</reference>
<keyword evidence="3" id="KW-1185">Reference proteome</keyword>